<dbReference type="RefSeq" id="WP_018623465.1">
    <property type="nucleotide sequence ID" value="NZ_CP140158.1"/>
</dbReference>
<name>A0ABZ0X525_9GAMM</name>
<dbReference type="Proteomes" id="UP001324185">
    <property type="component" value="Chromosome"/>
</dbReference>
<dbReference type="EMBL" id="CP140158">
    <property type="protein sequence ID" value="WQG85481.1"/>
    <property type="molecule type" value="Genomic_DNA"/>
</dbReference>
<protein>
    <submittedName>
        <fullName evidence="1">Uncharacterized protein</fullName>
    </submittedName>
</protein>
<proteinExistence type="predicted"/>
<evidence type="ECO:0000313" key="1">
    <source>
        <dbReference type="EMBL" id="WQG85481.1"/>
    </source>
</evidence>
<evidence type="ECO:0000313" key="2">
    <source>
        <dbReference type="Proteomes" id="UP001324185"/>
    </source>
</evidence>
<keyword evidence="2" id="KW-1185">Reference proteome</keyword>
<accession>A0ABZ0X525</accession>
<organism evidence="1 2">
    <name type="scientific">Kangiella aquimarina</name>
    <dbReference type="NCBI Taxonomy" id="261965"/>
    <lineage>
        <taxon>Bacteria</taxon>
        <taxon>Pseudomonadati</taxon>
        <taxon>Pseudomonadota</taxon>
        <taxon>Gammaproteobacteria</taxon>
        <taxon>Kangiellales</taxon>
        <taxon>Kangiellaceae</taxon>
        <taxon>Kangiella</taxon>
    </lineage>
</organism>
<reference evidence="1 2" key="1">
    <citation type="submission" date="2023-11" db="EMBL/GenBank/DDBJ databases">
        <title>MicrobeMod: A computational toolkit for identifying prokaryotic methylation and restriction-modification with nanopore sequencing.</title>
        <authorList>
            <person name="Crits-Christoph A."/>
            <person name="Kang S.C."/>
            <person name="Lee H."/>
            <person name="Ostrov N."/>
        </authorList>
    </citation>
    <scope>NUCLEOTIDE SEQUENCE [LARGE SCALE GENOMIC DNA]</scope>
    <source>
        <strain evidence="1 2">DSMZ 16071</strain>
    </source>
</reference>
<gene>
    <name evidence="1" type="ORF">SR900_01045</name>
</gene>
<sequence length="306" mass="34561">MKYPDPRTLRLSEISRENLLEDEVVIISEAHKGQEARGEVPLWQELKKSDPARVIEIERIGHELISVNVEGKPKEEIELKNINRIKELIGNRSALIDITSMRHNVWAPIIRTVKNFGIDCRVLYVEPGKYAKHPSPSSETVFDLTTSFESMVPLPTFSVLDGPKEGQEALFVTMLGFEGSRPTRLLMEIEPAPEVIPIVGVPGFKVQYPTYTVTCNKSMLKKISANKLRAARASCPFEVYEILVRLRESYPNHYIYIAPVGTKPHGLGAVLFMIDYPESAELLYDNPLGKSGRTEGKALYHLYKIQ</sequence>